<dbReference type="InterPro" id="IPR020103">
    <property type="entry name" value="PsdUridine_synth_cat_dom_sf"/>
</dbReference>
<dbReference type="AlphaFoldDB" id="A0AAP9Y947"/>
<dbReference type="CDD" id="cd00165">
    <property type="entry name" value="S4"/>
    <property type="match status" value="1"/>
</dbReference>
<protein>
    <recommendedName>
        <fullName evidence="6">Pseudouridine synthase</fullName>
        <ecNumber evidence="6">5.4.99.-</ecNumber>
    </recommendedName>
</protein>
<keyword evidence="5" id="KW-0694">RNA-binding</keyword>
<organism evidence="9 10">
    <name type="scientific">Schaalia meyeri</name>
    <dbReference type="NCBI Taxonomy" id="52773"/>
    <lineage>
        <taxon>Bacteria</taxon>
        <taxon>Bacillati</taxon>
        <taxon>Actinomycetota</taxon>
        <taxon>Actinomycetes</taxon>
        <taxon>Actinomycetales</taxon>
        <taxon>Actinomycetaceae</taxon>
        <taxon>Schaalia</taxon>
    </lineage>
</organism>
<evidence type="ECO:0000259" key="8">
    <source>
        <dbReference type="SMART" id="SM00363"/>
    </source>
</evidence>
<dbReference type="InterPro" id="IPR006224">
    <property type="entry name" value="PsdUridine_synth_RluA-like_CS"/>
</dbReference>
<name>A0AAP9Y947_9ACTO</name>
<accession>A0AAP9Y947</accession>
<dbReference type="SMART" id="SM00363">
    <property type="entry name" value="S4"/>
    <property type="match status" value="1"/>
</dbReference>
<evidence type="ECO:0000256" key="1">
    <source>
        <dbReference type="ARBA" id="ARBA00000073"/>
    </source>
</evidence>
<dbReference type="PANTHER" id="PTHR21600">
    <property type="entry name" value="MITOCHONDRIAL RNA PSEUDOURIDINE SYNTHASE"/>
    <property type="match status" value="1"/>
</dbReference>
<dbReference type="PANTHER" id="PTHR21600:SF44">
    <property type="entry name" value="RIBOSOMAL LARGE SUBUNIT PSEUDOURIDINE SYNTHASE D"/>
    <property type="match status" value="1"/>
</dbReference>
<dbReference type="PROSITE" id="PS01129">
    <property type="entry name" value="PSI_RLU"/>
    <property type="match status" value="1"/>
</dbReference>
<evidence type="ECO:0000313" key="9">
    <source>
        <dbReference type="EMBL" id="QQC44722.1"/>
    </source>
</evidence>
<evidence type="ECO:0000256" key="2">
    <source>
        <dbReference type="ARBA" id="ARBA00010876"/>
    </source>
</evidence>
<dbReference type="Gene3D" id="3.10.290.10">
    <property type="entry name" value="RNA-binding S4 domain"/>
    <property type="match status" value="1"/>
</dbReference>
<sequence>MFPVPDALVGERVDAALARMLGLSRSRCAELAGGGTVLINGVACGKSDRLSANDMIEVTIPEPEKKPTPVTDMAILYEDEDIVVVDKPVGVAAHTGPGWQGPTVLSNLEAAGYRITSYGPPERQGIVHRLDVGTSGAMMVAKSELAYTVMKRAFKERTIEKVYHAVVAGHLDPTSGTIDAPIARHPSREWRMAVIDGGKRAVTHYDTVELMALAQLTEIHLETGRTHQIRVHMAAVGHPCVGDTFYGADPTQAKRLGLTRQWLHAVRLGFAHPRTGMPMSVSSPYPGDLQAALEELRHPRADPLTKGRARMGPAAKR</sequence>
<dbReference type="EC" id="5.4.99.-" evidence="6"/>
<feature type="domain" description="RNA-binding S4" evidence="8">
    <location>
        <begin position="11"/>
        <end position="69"/>
    </location>
</feature>
<feature type="active site" evidence="4">
    <location>
        <position position="131"/>
    </location>
</feature>
<evidence type="ECO:0000313" key="10">
    <source>
        <dbReference type="Proteomes" id="UP000595220"/>
    </source>
</evidence>
<gene>
    <name evidence="9" type="ORF">I6H42_04295</name>
</gene>
<comment type="similarity">
    <text evidence="2 6">Belongs to the pseudouridine synthase RluA family.</text>
</comment>
<evidence type="ECO:0000256" key="3">
    <source>
        <dbReference type="ARBA" id="ARBA00023235"/>
    </source>
</evidence>
<feature type="region of interest" description="Disordered" evidence="7">
    <location>
        <begin position="298"/>
        <end position="317"/>
    </location>
</feature>
<dbReference type="KEGG" id="amy:ADJ76_02145"/>
<dbReference type="InterPro" id="IPR050188">
    <property type="entry name" value="RluA_PseudoU_synthase"/>
</dbReference>
<dbReference type="Gene3D" id="3.30.2350.10">
    <property type="entry name" value="Pseudouridine synthase"/>
    <property type="match status" value="1"/>
</dbReference>
<evidence type="ECO:0000256" key="4">
    <source>
        <dbReference type="PIRSR" id="PIRSR606225-1"/>
    </source>
</evidence>
<dbReference type="SUPFAM" id="SSF55120">
    <property type="entry name" value="Pseudouridine synthase"/>
    <property type="match status" value="1"/>
</dbReference>
<dbReference type="Proteomes" id="UP000595220">
    <property type="component" value="Chromosome"/>
</dbReference>
<dbReference type="GO" id="GO:0120159">
    <property type="term" value="F:rRNA pseudouridine synthase activity"/>
    <property type="evidence" value="ECO:0007669"/>
    <property type="project" value="UniProtKB-ARBA"/>
</dbReference>
<comment type="function">
    <text evidence="6">Responsible for synthesis of pseudouridine from uracil.</text>
</comment>
<dbReference type="InterPro" id="IPR002942">
    <property type="entry name" value="S4_RNA-bd"/>
</dbReference>
<dbReference type="GO" id="GO:0003723">
    <property type="term" value="F:RNA binding"/>
    <property type="evidence" value="ECO:0007669"/>
    <property type="project" value="UniProtKB-KW"/>
</dbReference>
<dbReference type="RefSeq" id="WP_050695735.1">
    <property type="nucleotide sequence ID" value="NZ_CP012072.1"/>
</dbReference>
<dbReference type="CDD" id="cd02869">
    <property type="entry name" value="PseudoU_synth_RluA_like"/>
    <property type="match status" value="1"/>
</dbReference>
<dbReference type="GO" id="GO:0000455">
    <property type="term" value="P:enzyme-directed rRNA pseudouridine synthesis"/>
    <property type="evidence" value="ECO:0007669"/>
    <property type="project" value="UniProtKB-ARBA"/>
</dbReference>
<dbReference type="Pfam" id="PF00849">
    <property type="entry name" value="PseudoU_synth_2"/>
    <property type="match status" value="1"/>
</dbReference>
<evidence type="ECO:0000256" key="6">
    <source>
        <dbReference type="RuleBase" id="RU362028"/>
    </source>
</evidence>
<dbReference type="EMBL" id="CP066065">
    <property type="protein sequence ID" value="QQC44722.1"/>
    <property type="molecule type" value="Genomic_DNA"/>
</dbReference>
<keyword evidence="3 6" id="KW-0413">Isomerase</keyword>
<dbReference type="InterPro" id="IPR036986">
    <property type="entry name" value="S4_RNA-bd_sf"/>
</dbReference>
<evidence type="ECO:0000256" key="5">
    <source>
        <dbReference type="PROSITE-ProRule" id="PRU00182"/>
    </source>
</evidence>
<dbReference type="SUPFAM" id="SSF55174">
    <property type="entry name" value="Alpha-L RNA-binding motif"/>
    <property type="match status" value="1"/>
</dbReference>
<reference evidence="9 10" key="1">
    <citation type="submission" date="2020-12" db="EMBL/GenBank/DDBJ databases">
        <title>FDA dAtabase for Regulatory Grade micrObial Sequences (FDA-ARGOS): Supporting development and validation of Infectious Disease Dx tests.</title>
        <authorList>
            <person name="Sproer C."/>
            <person name="Gronow S."/>
            <person name="Severitt S."/>
            <person name="Schroder I."/>
            <person name="Tallon L."/>
            <person name="Sadzewicz L."/>
            <person name="Zhao X."/>
            <person name="Boylan J."/>
            <person name="Ott S."/>
            <person name="Bowen H."/>
            <person name="Vavikolanu K."/>
            <person name="Mehta A."/>
            <person name="Aluvathingal J."/>
            <person name="Nadendla S."/>
            <person name="Lowell S."/>
            <person name="Myers T."/>
            <person name="Yan Y."/>
            <person name="Sichtig H."/>
        </authorList>
    </citation>
    <scope>NUCLEOTIDE SEQUENCE [LARGE SCALE GENOMIC DNA]</scope>
    <source>
        <strain evidence="9 10">FDAARGOS_985</strain>
    </source>
</reference>
<comment type="catalytic activity">
    <reaction evidence="1 6">
        <text>a uridine in RNA = a pseudouridine in RNA</text>
        <dbReference type="Rhea" id="RHEA:48348"/>
        <dbReference type="Rhea" id="RHEA-COMP:12068"/>
        <dbReference type="Rhea" id="RHEA-COMP:12069"/>
        <dbReference type="ChEBI" id="CHEBI:65314"/>
        <dbReference type="ChEBI" id="CHEBI:65315"/>
    </reaction>
</comment>
<keyword evidence="10" id="KW-1185">Reference proteome</keyword>
<dbReference type="PROSITE" id="PS50889">
    <property type="entry name" value="S4"/>
    <property type="match status" value="1"/>
</dbReference>
<dbReference type="NCBIfam" id="TIGR00005">
    <property type="entry name" value="rluA_subfam"/>
    <property type="match status" value="1"/>
</dbReference>
<proteinExistence type="inferred from homology"/>
<evidence type="ECO:0000256" key="7">
    <source>
        <dbReference type="SAM" id="MobiDB-lite"/>
    </source>
</evidence>
<dbReference type="InterPro" id="IPR006225">
    <property type="entry name" value="PsdUridine_synth_RluC/D"/>
</dbReference>
<dbReference type="InterPro" id="IPR006145">
    <property type="entry name" value="PsdUridine_synth_RsuA/RluA"/>
</dbReference>